<comment type="similarity">
    <text evidence="6">Belongs to the ThrE exporter (TC 2.A.79) family.</text>
</comment>
<name>A0A4Q7M5R0_9MICO</name>
<evidence type="ECO:0000256" key="5">
    <source>
        <dbReference type="ARBA" id="ARBA00023136"/>
    </source>
</evidence>
<dbReference type="Pfam" id="PF12821">
    <property type="entry name" value="ThrE_2"/>
    <property type="match status" value="1"/>
</dbReference>
<feature type="compositionally biased region" description="Basic and acidic residues" evidence="7">
    <location>
        <begin position="1"/>
        <end position="12"/>
    </location>
</feature>
<evidence type="ECO:0000313" key="12">
    <source>
        <dbReference type="Proteomes" id="UP000293852"/>
    </source>
</evidence>
<keyword evidence="12" id="KW-1185">Reference proteome</keyword>
<dbReference type="InterPro" id="IPR050539">
    <property type="entry name" value="ThrE_Dicarb/AminoAcid_Exp"/>
</dbReference>
<organism evidence="11 12">
    <name type="scientific">Xylanimonas ulmi</name>
    <dbReference type="NCBI Taxonomy" id="228973"/>
    <lineage>
        <taxon>Bacteria</taxon>
        <taxon>Bacillati</taxon>
        <taxon>Actinomycetota</taxon>
        <taxon>Actinomycetes</taxon>
        <taxon>Micrococcales</taxon>
        <taxon>Promicromonosporaceae</taxon>
        <taxon>Xylanimonas</taxon>
    </lineage>
</organism>
<keyword evidence="2" id="KW-1003">Cell membrane</keyword>
<sequence length="442" mass="46278">MAAPGDHGHVTTEDPQPGTAGEAGLEPVELIRQSGTVQRAGRLALASGHGSYRVKSHMERVGRSLGLDDVKAHVALTEITTTSVRQQIFRTEVSEVRTVGINADRLAELENYIGDLSVRESVDRVERELDRIATKPPLYPPWANALSAGAACAAFAFLNNGGPLECAAVLVAASVGQYLRRSLIHRGINQFGVTMLAAAVACLAYLGLVFVVGSAAGLPGQHVAGYVSAVLFLVPGFPLVTGALDLARLDFSAGISRLTYAVMVLCSAALSLWAVSAIVGLEPNPPVAAALDPVLRWSLLTIASFVGVLGFALMFNSPWRMALGAAGVGMVANVMRLALVFEWDLAPQAAAAAAALLVGLLARWIATPLRVPRLTVSVPAVVIMVPGVAAYRAVFEFNGGDSVAALGFTVDAGLVVAALAIGLAASRMLTDREWTFEQRRGL</sequence>
<feature type="transmembrane region" description="Helical" evidence="8">
    <location>
        <begin position="322"/>
        <end position="339"/>
    </location>
</feature>
<dbReference type="InterPro" id="IPR024528">
    <property type="entry name" value="ThrE_2"/>
</dbReference>
<evidence type="ECO:0000256" key="7">
    <source>
        <dbReference type="SAM" id="MobiDB-lite"/>
    </source>
</evidence>
<dbReference type="Pfam" id="PF06738">
    <property type="entry name" value="ThrE"/>
    <property type="match status" value="1"/>
</dbReference>
<comment type="subcellular location">
    <subcellularLocation>
        <location evidence="1">Cell membrane</location>
        <topology evidence="1">Multi-pass membrane protein</topology>
    </subcellularLocation>
</comment>
<evidence type="ECO:0000256" key="1">
    <source>
        <dbReference type="ARBA" id="ARBA00004651"/>
    </source>
</evidence>
<feature type="transmembrane region" description="Helical" evidence="8">
    <location>
        <begin position="403"/>
        <end position="425"/>
    </location>
</feature>
<dbReference type="GO" id="GO:0015744">
    <property type="term" value="P:succinate transport"/>
    <property type="evidence" value="ECO:0007669"/>
    <property type="project" value="TreeGrafter"/>
</dbReference>
<dbReference type="PANTHER" id="PTHR34390:SF2">
    <property type="entry name" value="SUCCINATE TRANSPORTER SUBUNIT YJJP-RELATED"/>
    <property type="match status" value="1"/>
</dbReference>
<dbReference type="AlphaFoldDB" id="A0A4Q7M5R0"/>
<evidence type="ECO:0000256" key="2">
    <source>
        <dbReference type="ARBA" id="ARBA00022475"/>
    </source>
</evidence>
<evidence type="ECO:0000259" key="10">
    <source>
        <dbReference type="Pfam" id="PF12821"/>
    </source>
</evidence>
<feature type="transmembrane region" description="Helical" evidence="8">
    <location>
        <begin position="258"/>
        <end position="279"/>
    </location>
</feature>
<evidence type="ECO:0000259" key="9">
    <source>
        <dbReference type="Pfam" id="PF06738"/>
    </source>
</evidence>
<keyword evidence="4 8" id="KW-1133">Transmembrane helix</keyword>
<feature type="transmembrane region" description="Helical" evidence="8">
    <location>
        <begin position="223"/>
        <end position="246"/>
    </location>
</feature>
<dbReference type="GO" id="GO:0022857">
    <property type="term" value="F:transmembrane transporter activity"/>
    <property type="evidence" value="ECO:0007669"/>
    <property type="project" value="InterPro"/>
</dbReference>
<dbReference type="InterPro" id="IPR010619">
    <property type="entry name" value="ThrE-like_N"/>
</dbReference>
<feature type="domain" description="Threonine/serine exporter-like N-terminal" evidence="9">
    <location>
        <begin position="38"/>
        <end position="277"/>
    </location>
</feature>
<feature type="transmembrane region" description="Helical" evidence="8">
    <location>
        <begin position="294"/>
        <end position="315"/>
    </location>
</feature>
<feature type="transmembrane region" description="Helical" evidence="8">
    <location>
        <begin position="191"/>
        <end position="217"/>
    </location>
</feature>
<dbReference type="EMBL" id="SGWX01000001">
    <property type="protein sequence ID" value="RZS62791.1"/>
    <property type="molecule type" value="Genomic_DNA"/>
</dbReference>
<feature type="region of interest" description="Disordered" evidence="7">
    <location>
        <begin position="1"/>
        <end position="22"/>
    </location>
</feature>
<comment type="caution">
    <text evidence="11">The sequence shown here is derived from an EMBL/GenBank/DDBJ whole genome shotgun (WGS) entry which is preliminary data.</text>
</comment>
<keyword evidence="5 8" id="KW-0472">Membrane</keyword>
<gene>
    <name evidence="11" type="ORF">EV386_3141</name>
</gene>
<evidence type="ECO:0000256" key="6">
    <source>
        <dbReference type="ARBA" id="ARBA00034125"/>
    </source>
</evidence>
<feature type="transmembrane region" description="Helical" evidence="8">
    <location>
        <begin position="345"/>
        <end position="362"/>
    </location>
</feature>
<reference evidence="11 12" key="1">
    <citation type="submission" date="2019-02" db="EMBL/GenBank/DDBJ databases">
        <title>Sequencing the genomes of 1000 actinobacteria strains.</title>
        <authorList>
            <person name="Klenk H.-P."/>
        </authorList>
    </citation>
    <scope>NUCLEOTIDE SEQUENCE [LARGE SCALE GENOMIC DNA]</scope>
    <source>
        <strain evidence="11 12">DSM 16932</strain>
    </source>
</reference>
<dbReference type="Proteomes" id="UP000293852">
    <property type="component" value="Unassembled WGS sequence"/>
</dbReference>
<evidence type="ECO:0000256" key="8">
    <source>
        <dbReference type="SAM" id="Phobius"/>
    </source>
</evidence>
<dbReference type="PANTHER" id="PTHR34390">
    <property type="entry name" value="UPF0442 PROTEIN YJJB-RELATED"/>
    <property type="match status" value="1"/>
</dbReference>
<evidence type="ECO:0000256" key="4">
    <source>
        <dbReference type="ARBA" id="ARBA00022989"/>
    </source>
</evidence>
<proteinExistence type="inferred from homology"/>
<feature type="transmembrane region" description="Helical" evidence="8">
    <location>
        <begin position="374"/>
        <end position="391"/>
    </location>
</feature>
<protein>
    <submittedName>
        <fullName evidence="11">Uncharacterized membrane protein YjjP (DUF1212 family)</fullName>
    </submittedName>
</protein>
<keyword evidence="3 8" id="KW-0812">Transmembrane</keyword>
<accession>A0A4Q7M5R0</accession>
<evidence type="ECO:0000256" key="3">
    <source>
        <dbReference type="ARBA" id="ARBA00022692"/>
    </source>
</evidence>
<evidence type="ECO:0000313" key="11">
    <source>
        <dbReference type="EMBL" id="RZS62791.1"/>
    </source>
</evidence>
<dbReference type="GO" id="GO:0005886">
    <property type="term" value="C:plasma membrane"/>
    <property type="evidence" value="ECO:0007669"/>
    <property type="project" value="UniProtKB-SubCell"/>
</dbReference>
<feature type="domain" description="Threonine/Serine exporter ThrE" evidence="10">
    <location>
        <begin position="301"/>
        <end position="427"/>
    </location>
</feature>